<accession>A0A024GMI1</accession>
<dbReference type="STRING" id="65357.A0A024GMI1"/>
<dbReference type="GO" id="GO:0005694">
    <property type="term" value="C:chromosome"/>
    <property type="evidence" value="ECO:0007669"/>
    <property type="project" value="InterPro"/>
</dbReference>
<evidence type="ECO:0000313" key="5">
    <source>
        <dbReference type="EMBL" id="CCI48096.1"/>
    </source>
</evidence>
<dbReference type="Proteomes" id="UP000053237">
    <property type="component" value="Unassembled WGS sequence"/>
</dbReference>
<dbReference type="SUPFAM" id="SSF75553">
    <property type="entry name" value="Smc hinge domain"/>
    <property type="match status" value="1"/>
</dbReference>
<evidence type="ECO:0000259" key="3">
    <source>
        <dbReference type="Pfam" id="PF02121"/>
    </source>
</evidence>
<dbReference type="GO" id="GO:0005737">
    <property type="term" value="C:cytoplasm"/>
    <property type="evidence" value="ECO:0007669"/>
    <property type="project" value="UniProtKB-ARBA"/>
</dbReference>
<dbReference type="InterPro" id="IPR055261">
    <property type="entry name" value="PI_transfer_N"/>
</dbReference>
<dbReference type="SUPFAM" id="SSF52540">
    <property type="entry name" value="P-loop containing nucleoside triphosphate hydrolases"/>
    <property type="match status" value="1"/>
</dbReference>
<feature type="domain" description="RecF/RecN/SMC N-terminal" evidence="4">
    <location>
        <begin position="583"/>
        <end position="1303"/>
    </location>
</feature>
<dbReference type="Pfam" id="PF02121">
    <property type="entry name" value="IP_trans"/>
    <property type="match status" value="1"/>
</dbReference>
<gene>
    <name evidence="5" type="ORF">BN9_091450</name>
</gene>
<sequence>MVLIHEFRVPLHMTVDDFQIAQLYMVVDASEKLTGGGEGVEIVKNEPYDNTNGQVSVSSVSNWPVPHDKGQYTLKHYYCKSKIPGFFSALCPEDSMVLIEEAWNSYPRCTTVIVNGYLAKNRFYIAIDSMHLPDGGTTSNALNLSEKELAKRNIEVLDIAQKYSNNLMADQDDPATYVSKKTGRGPLAKDWYHQITPVMTCYKAVRINFEYWGVQGKAEKSIRDQQRQLFHSTLCQAQCLTDEWYGLTMDDIRKLEIEVAEKLERKRMILDDSKRRSSKKLIQQNLIHQIVRKNAIELASYVCEASGTKIFLEFRKNAYQSLEEFRHAATKIGQNVERLVSMDTDRKKVCSHEIHQKEEIQNERSILDDKIAVEEITNAIGEAERRNTRLQQVKSYCELGRHKHRKDRLVVEKNERENALSMLKIDIQADAEHLDITEGEKTKSDISEEDLLKIEATIADLTTKRHQAIKKKLCVQGNEQQAVVEINKLCDENANIDFQVCGLKKAVASKVTQLKALNKFIEIYTSNKGAGTSKIISKFEQVIAKEDKHTFDQEASTLNAIIDECRKNAHRLEKQSNEYRSRLHEIESDLASLSIAKRNIVQEITKEEEERFARDLRDIDGELRIMTPKQRSARAKLPSLFPPKQGEGDFAMLMDWIHIDADTLGPNASHWILALGVILEKYLMVRVCLNELVARRIVQENSNCKQFLIWPIERIRLKPRNTDRALPRILSEFGSENVVDPRILIKIDPCVHGVSERIQQLIEKALGDWLLVKNDSIGKAVLSRYGIPSVTWSRNQHSFGIVSGGSKEYNLYRRFLKYDSIRKNCCVFQARKDSIAASLDAACQRKQILHRQATLRHVLKEATILLIQQKEHELEDIEMQKNSLLFQAGSNNDTQEDNSVVSTKLSEYLQEYRVACINGNSEEALRRLSREQELFRSDLKRVSEKLREAKAKKALNDDTLSFMRQTVQEEKEQLQSLHEQLSKLENELEYFEVAKTSAATNWHAYQNSLMRRKLLQSRVQENQQQYKYAHSKYLALDQSLKVLERETSQLMNRIRTRSDIVTSDEIESLDRRDEDTICKDIEENQEILSSLRVEQRALLERLCDSPIVSNGSFMQKQKALSEFQTQAAKVAIAVTNLEDGIRTTDEQTTWVNQLAFKSIANRFQHIFEQAIPSKRAFLELSDEKVEVSVEDWMDTHETLRILFKFGVEFKVQDRSHSLIKATNTLSGGQLALLGMSYIFALASCSAIPLCILDEIDAALDEQNQENVAALAASNFRSIQVICVSHHKAMHNKAQQLIQVRKKDTTSAITRQKRE</sequence>
<keyword evidence="6" id="KW-1185">Reference proteome</keyword>
<dbReference type="EMBL" id="CAIX01000203">
    <property type="protein sequence ID" value="CCI48096.1"/>
    <property type="molecule type" value="Genomic_DNA"/>
</dbReference>
<feature type="domain" description="Phosphatidylinositol transfer protein N-terminal" evidence="3">
    <location>
        <begin position="2"/>
        <end position="260"/>
    </location>
</feature>
<dbReference type="InterPro" id="IPR003395">
    <property type="entry name" value="RecF/RecN/SMC_N"/>
</dbReference>
<organism evidence="5 6">
    <name type="scientific">Albugo candida</name>
    <dbReference type="NCBI Taxonomy" id="65357"/>
    <lineage>
        <taxon>Eukaryota</taxon>
        <taxon>Sar</taxon>
        <taxon>Stramenopiles</taxon>
        <taxon>Oomycota</taxon>
        <taxon>Peronosporomycetes</taxon>
        <taxon>Albuginales</taxon>
        <taxon>Albuginaceae</taxon>
        <taxon>Albugo</taxon>
    </lineage>
</organism>
<evidence type="ECO:0000259" key="4">
    <source>
        <dbReference type="Pfam" id="PF02463"/>
    </source>
</evidence>
<dbReference type="GO" id="GO:0005524">
    <property type="term" value="F:ATP binding"/>
    <property type="evidence" value="ECO:0007669"/>
    <property type="project" value="InterPro"/>
</dbReference>
<comment type="caution">
    <text evidence="5">The sequence shown here is derived from an EMBL/GenBank/DDBJ whole genome shotgun (WGS) entry which is preliminary data.</text>
</comment>
<reference evidence="5 6" key="1">
    <citation type="submission" date="2012-05" db="EMBL/GenBank/DDBJ databases">
        <title>Recombination and specialization in a pathogen metapopulation.</title>
        <authorList>
            <person name="Gardiner A."/>
            <person name="Kemen E."/>
            <person name="Schultz-Larsen T."/>
            <person name="MacLean D."/>
            <person name="Van Oosterhout C."/>
            <person name="Jones J.D.G."/>
        </authorList>
    </citation>
    <scope>NUCLEOTIDE SEQUENCE [LARGE SCALE GENOMIC DNA]</scope>
    <source>
        <strain evidence="5 6">Ac Nc2</strain>
    </source>
</reference>
<dbReference type="InterPro" id="IPR027417">
    <property type="entry name" value="P-loop_NTPase"/>
</dbReference>
<feature type="coiled-coil region" evidence="2">
    <location>
        <begin position="555"/>
        <end position="610"/>
    </location>
</feature>
<evidence type="ECO:0000256" key="2">
    <source>
        <dbReference type="SAM" id="Coils"/>
    </source>
</evidence>
<dbReference type="GO" id="GO:0008526">
    <property type="term" value="F:phosphatidylinositol transfer activity"/>
    <property type="evidence" value="ECO:0007669"/>
    <property type="project" value="UniProtKB-ARBA"/>
</dbReference>
<evidence type="ECO:0000256" key="1">
    <source>
        <dbReference type="ARBA" id="ARBA00023054"/>
    </source>
</evidence>
<evidence type="ECO:0000313" key="6">
    <source>
        <dbReference type="Proteomes" id="UP000053237"/>
    </source>
</evidence>
<dbReference type="GO" id="GO:0071944">
    <property type="term" value="C:cell periphery"/>
    <property type="evidence" value="ECO:0007669"/>
    <property type="project" value="UniProtKB-ARBA"/>
</dbReference>
<dbReference type="PANTHER" id="PTHR10658:SF11">
    <property type="entry name" value="VIBRATOR, ISOFORM B"/>
    <property type="match status" value="1"/>
</dbReference>
<dbReference type="InterPro" id="IPR001666">
    <property type="entry name" value="PI_transfer"/>
</dbReference>
<dbReference type="Pfam" id="PF02463">
    <property type="entry name" value="SMC_N"/>
    <property type="match status" value="1"/>
</dbReference>
<dbReference type="InterPro" id="IPR036277">
    <property type="entry name" value="SMC_hinge_sf"/>
</dbReference>
<proteinExistence type="predicted"/>
<dbReference type="PRINTS" id="PR00391">
    <property type="entry name" value="PITRANSFER"/>
</dbReference>
<dbReference type="SUPFAM" id="SSF55961">
    <property type="entry name" value="Bet v1-like"/>
    <property type="match status" value="1"/>
</dbReference>
<dbReference type="InParanoid" id="A0A024GMI1"/>
<dbReference type="Gene3D" id="3.30.530.20">
    <property type="match status" value="1"/>
</dbReference>
<dbReference type="Gene3D" id="3.40.50.300">
    <property type="entry name" value="P-loop containing nucleotide triphosphate hydrolases"/>
    <property type="match status" value="1"/>
</dbReference>
<protein>
    <submittedName>
        <fullName evidence="5">Uncharacterized protein</fullName>
    </submittedName>
</protein>
<dbReference type="PANTHER" id="PTHR10658">
    <property type="entry name" value="PHOSPHATIDYLINOSITOL TRANSFER PROTEIN"/>
    <property type="match status" value="1"/>
</dbReference>
<dbReference type="GO" id="GO:0051276">
    <property type="term" value="P:chromosome organization"/>
    <property type="evidence" value="ECO:0007669"/>
    <property type="project" value="InterPro"/>
</dbReference>
<dbReference type="FunFam" id="3.30.530.20:FF:000028">
    <property type="entry name" value="Phosphatidylinositol transfer protein 5"/>
    <property type="match status" value="1"/>
</dbReference>
<dbReference type="OrthoDB" id="18453at2759"/>
<feature type="coiled-coil region" evidence="2">
    <location>
        <begin position="860"/>
        <end position="887"/>
    </location>
</feature>
<feature type="coiled-coil region" evidence="2">
    <location>
        <begin position="925"/>
        <end position="994"/>
    </location>
</feature>
<keyword evidence="1 2" id="KW-0175">Coiled coil</keyword>
<dbReference type="InterPro" id="IPR023393">
    <property type="entry name" value="START-like_dom_sf"/>
</dbReference>
<name>A0A024GMI1_9STRA</name>